<name>A0A399F2B7_9DEIN</name>
<reference evidence="2 3" key="1">
    <citation type="submission" date="2018-08" db="EMBL/GenBank/DDBJ databases">
        <title>Meiothermus luteus KCTC 52599 genome sequencing project.</title>
        <authorList>
            <person name="Da Costa M.S."/>
            <person name="Albuquerque L."/>
            <person name="Raposo P."/>
            <person name="Froufe H.J.C."/>
            <person name="Barroso C.S."/>
            <person name="Egas C."/>
        </authorList>
    </citation>
    <scope>NUCLEOTIDE SEQUENCE [LARGE SCALE GENOMIC DNA]</scope>
    <source>
        <strain evidence="2 3">KCTC 52599</strain>
    </source>
</reference>
<keyword evidence="3" id="KW-1185">Reference proteome</keyword>
<organism evidence="2 3">
    <name type="scientific">Meiothermus luteus</name>
    <dbReference type="NCBI Taxonomy" id="2026184"/>
    <lineage>
        <taxon>Bacteria</taxon>
        <taxon>Thermotogati</taxon>
        <taxon>Deinococcota</taxon>
        <taxon>Deinococci</taxon>
        <taxon>Thermales</taxon>
        <taxon>Thermaceae</taxon>
        <taxon>Meiothermus</taxon>
    </lineage>
</organism>
<gene>
    <name evidence="2" type="ORF">Mlute_00062</name>
</gene>
<evidence type="ECO:0000313" key="2">
    <source>
        <dbReference type="EMBL" id="RIH90140.1"/>
    </source>
</evidence>
<evidence type="ECO:0000256" key="1">
    <source>
        <dbReference type="SAM" id="Coils"/>
    </source>
</evidence>
<accession>A0A399F2B7</accession>
<dbReference type="Proteomes" id="UP000265800">
    <property type="component" value="Unassembled WGS sequence"/>
</dbReference>
<keyword evidence="1" id="KW-0175">Coiled coil</keyword>
<feature type="coiled-coil region" evidence="1">
    <location>
        <begin position="6"/>
        <end position="33"/>
    </location>
</feature>
<proteinExistence type="predicted"/>
<dbReference type="EMBL" id="QWKZ01000001">
    <property type="protein sequence ID" value="RIH90140.1"/>
    <property type="molecule type" value="Genomic_DNA"/>
</dbReference>
<dbReference type="AlphaFoldDB" id="A0A399F2B7"/>
<sequence>MTLEEKRQMKEERNALRKKLAQLTADYLTLNEKTHEPAFFMMWAAALLKLEELKIIEGQIEQLGFTESANTAKTLVLAQPLHRPPLRPPPQGWAVMQGILETLRAEAMANLSVTGTTYTPLFLKVTTLAHMSPFYKALLARAIWDKYRSGNQERILEMYELILSRFPVLEKKYHLDVLSKVD</sequence>
<comment type="caution">
    <text evidence="2">The sequence shown here is derived from an EMBL/GenBank/DDBJ whole genome shotgun (WGS) entry which is preliminary data.</text>
</comment>
<evidence type="ECO:0000313" key="3">
    <source>
        <dbReference type="Proteomes" id="UP000265800"/>
    </source>
</evidence>
<dbReference type="RefSeq" id="WP_147371012.1">
    <property type="nucleotide sequence ID" value="NZ_QWKZ01000001.1"/>
</dbReference>
<protein>
    <submittedName>
        <fullName evidence="2">Uncharacterized protein</fullName>
    </submittedName>
</protein>